<dbReference type="Proteomes" id="UP000824890">
    <property type="component" value="Unassembled WGS sequence"/>
</dbReference>
<evidence type="ECO:0000313" key="4">
    <source>
        <dbReference type="Proteomes" id="UP000824890"/>
    </source>
</evidence>
<dbReference type="InterPro" id="IPR012677">
    <property type="entry name" value="Nucleotide-bd_a/b_plait_sf"/>
</dbReference>
<dbReference type="InterPro" id="IPR044830">
    <property type="entry name" value="HD-Zip_III"/>
</dbReference>
<name>A0ABQ8AEN4_BRANA</name>
<comment type="caution">
    <text evidence="3">The sequence shown here is derived from an EMBL/GenBank/DDBJ whole genome shotgun (WGS) entry which is preliminary data.</text>
</comment>
<gene>
    <name evidence="3" type="ORF">HID58_053416</name>
</gene>
<dbReference type="SUPFAM" id="SSF54928">
    <property type="entry name" value="RNA-binding domain, RBD"/>
    <property type="match status" value="1"/>
</dbReference>
<dbReference type="PANTHER" id="PTHR45950:SF10">
    <property type="entry name" value="HOMEOBOX-LEUCINE ZIPPER PROTEIN REVOLUTA"/>
    <property type="match status" value="1"/>
</dbReference>
<reference evidence="3 4" key="1">
    <citation type="submission" date="2021-05" db="EMBL/GenBank/DDBJ databases">
        <title>Genome Assembly of Synthetic Allotetraploid Brassica napus Reveals Homoeologous Exchanges between Subgenomes.</title>
        <authorList>
            <person name="Davis J.T."/>
        </authorList>
    </citation>
    <scope>NUCLEOTIDE SEQUENCE [LARGE SCALE GENOMIC DNA]</scope>
    <source>
        <strain evidence="4">cv. Da-Ae</strain>
        <tissue evidence="3">Seedling</tissue>
    </source>
</reference>
<keyword evidence="4" id="KW-1185">Reference proteome</keyword>
<evidence type="ECO:0000256" key="1">
    <source>
        <dbReference type="ARBA" id="ARBA00023242"/>
    </source>
</evidence>
<dbReference type="Pfam" id="PF08670">
    <property type="entry name" value="MEKHLA"/>
    <property type="match status" value="1"/>
</dbReference>
<dbReference type="EMBL" id="JAGKQM010000013">
    <property type="protein sequence ID" value="KAH0890987.1"/>
    <property type="molecule type" value="Genomic_DNA"/>
</dbReference>
<evidence type="ECO:0000259" key="2">
    <source>
        <dbReference type="Pfam" id="PF08670"/>
    </source>
</evidence>
<evidence type="ECO:0000313" key="3">
    <source>
        <dbReference type="EMBL" id="KAH0890987.1"/>
    </source>
</evidence>
<proteinExistence type="predicted"/>
<feature type="domain" description="MEKHLA" evidence="2">
    <location>
        <begin position="50"/>
        <end position="92"/>
    </location>
</feature>
<dbReference type="InterPro" id="IPR035979">
    <property type="entry name" value="RBD_domain_sf"/>
</dbReference>
<dbReference type="PANTHER" id="PTHR45950">
    <property type="entry name" value="HOMEOBOX-LEUCINE ZIPPER PROTEIN ATHB-14"/>
    <property type="match status" value="1"/>
</dbReference>
<dbReference type="Gene3D" id="3.30.70.330">
    <property type="match status" value="1"/>
</dbReference>
<dbReference type="InterPro" id="IPR013978">
    <property type="entry name" value="MEKHLA"/>
</dbReference>
<organism evidence="3 4">
    <name type="scientific">Brassica napus</name>
    <name type="common">Rape</name>
    <dbReference type="NCBI Taxonomy" id="3708"/>
    <lineage>
        <taxon>Eukaryota</taxon>
        <taxon>Viridiplantae</taxon>
        <taxon>Streptophyta</taxon>
        <taxon>Embryophyta</taxon>
        <taxon>Tracheophyta</taxon>
        <taxon>Spermatophyta</taxon>
        <taxon>Magnoliopsida</taxon>
        <taxon>eudicotyledons</taxon>
        <taxon>Gunneridae</taxon>
        <taxon>Pentapetalae</taxon>
        <taxon>rosids</taxon>
        <taxon>malvids</taxon>
        <taxon>Brassicales</taxon>
        <taxon>Brassicaceae</taxon>
        <taxon>Brassiceae</taxon>
        <taxon>Brassica</taxon>
    </lineage>
</organism>
<protein>
    <recommendedName>
        <fullName evidence="2">MEKHLA domain-containing protein</fullName>
    </recommendedName>
</protein>
<keyword evidence="1" id="KW-0539">Nucleus</keyword>
<sequence length="146" mass="16559">MRFHRDCKRRSNLRNGSQDRKTFDVGTNLFIGNLGSDVDEKIVYDTFSTFGGIAYNPKPQPVFMFANQAGLDMLETTLVALQDIPLKKIFDESGICVLAFRNLFVYNGGHVTYEEAVAWKVFAVSDNDNNNNLHCLAFSFVNWSFV</sequence>
<accession>A0ABQ8AEN4</accession>